<evidence type="ECO:0000313" key="1">
    <source>
        <dbReference type="EMBL" id="JAD65706.1"/>
    </source>
</evidence>
<name>A0A0A9BQR3_ARUDO</name>
<dbReference type="EMBL" id="GBRH01232189">
    <property type="protein sequence ID" value="JAD65706.1"/>
    <property type="molecule type" value="Transcribed_RNA"/>
</dbReference>
<proteinExistence type="predicted"/>
<organism evidence="1">
    <name type="scientific">Arundo donax</name>
    <name type="common">Giant reed</name>
    <name type="synonym">Donax arundinaceus</name>
    <dbReference type="NCBI Taxonomy" id="35708"/>
    <lineage>
        <taxon>Eukaryota</taxon>
        <taxon>Viridiplantae</taxon>
        <taxon>Streptophyta</taxon>
        <taxon>Embryophyta</taxon>
        <taxon>Tracheophyta</taxon>
        <taxon>Spermatophyta</taxon>
        <taxon>Magnoliopsida</taxon>
        <taxon>Liliopsida</taxon>
        <taxon>Poales</taxon>
        <taxon>Poaceae</taxon>
        <taxon>PACMAD clade</taxon>
        <taxon>Arundinoideae</taxon>
        <taxon>Arundineae</taxon>
        <taxon>Arundo</taxon>
    </lineage>
</organism>
<reference evidence="1" key="1">
    <citation type="submission" date="2014-09" db="EMBL/GenBank/DDBJ databases">
        <authorList>
            <person name="Magalhaes I.L.F."/>
            <person name="Oliveira U."/>
            <person name="Santos F.R."/>
            <person name="Vidigal T.H.D.A."/>
            <person name="Brescovit A.D."/>
            <person name="Santos A.J."/>
        </authorList>
    </citation>
    <scope>NUCLEOTIDE SEQUENCE</scope>
    <source>
        <tissue evidence="1">Shoot tissue taken approximately 20 cm above the soil surface</tissue>
    </source>
</reference>
<reference evidence="1" key="2">
    <citation type="journal article" date="2015" name="Data Brief">
        <title>Shoot transcriptome of the giant reed, Arundo donax.</title>
        <authorList>
            <person name="Barrero R.A."/>
            <person name="Guerrero F.D."/>
            <person name="Moolhuijzen P."/>
            <person name="Goolsby J.A."/>
            <person name="Tidwell J."/>
            <person name="Bellgard S.E."/>
            <person name="Bellgard M.I."/>
        </authorList>
    </citation>
    <scope>NUCLEOTIDE SEQUENCE</scope>
    <source>
        <tissue evidence="1">Shoot tissue taken approximately 20 cm above the soil surface</tissue>
    </source>
</reference>
<accession>A0A0A9BQR3</accession>
<dbReference type="AlphaFoldDB" id="A0A0A9BQR3"/>
<sequence>MIFCKYFSRQICAYDFLVSKLNIFKAIDSQSFESFTRTLSKTSSICEGASNMIH</sequence>
<protein>
    <submittedName>
        <fullName evidence="1">Uncharacterized protein</fullName>
    </submittedName>
</protein>